<keyword evidence="6" id="KW-0472">Membrane</keyword>
<dbReference type="RefSeq" id="WP_053401879.1">
    <property type="nucleotide sequence ID" value="NZ_LILC01000016.1"/>
</dbReference>
<dbReference type="AlphaFoldDB" id="A0A0M0L0Q0"/>
<dbReference type="PANTHER" id="PTHR43663:SF1">
    <property type="entry name" value="CHROMATE TRANSPORTER"/>
    <property type="match status" value="1"/>
</dbReference>
<accession>A0A0M0L0Q0</accession>
<dbReference type="PATRIC" id="fig|284581.3.peg.4744"/>
<dbReference type="EMBL" id="LILC01000016">
    <property type="protein sequence ID" value="KOO44228.1"/>
    <property type="molecule type" value="Genomic_DNA"/>
</dbReference>
<evidence type="ECO:0000256" key="4">
    <source>
        <dbReference type="ARBA" id="ARBA00022692"/>
    </source>
</evidence>
<dbReference type="Pfam" id="PF02417">
    <property type="entry name" value="Chromate_transp"/>
    <property type="match status" value="1"/>
</dbReference>
<dbReference type="OrthoDB" id="9027281at2"/>
<dbReference type="InterPro" id="IPR003370">
    <property type="entry name" value="Chromate_transpt"/>
</dbReference>
<comment type="similarity">
    <text evidence="2">Belongs to the chromate ion transporter (CHR) (TC 2.A.51) family.</text>
</comment>
<evidence type="ECO:0000256" key="1">
    <source>
        <dbReference type="ARBA" id="ARBA00004651"/>
    </source>
</evidence>
<organism evidence="7 8">
    <name type="scientific">Priestia koreensis</name>
    <dbReference type="NCBI Taxonomy" id="284581"/>
    <lineage>
        <taxon>Bacteria</taxon>
        <taxon>Bacillati</taxon>
        <taxon>Bacillota</taxon>
        <taxon>Bacilli</taxon>
        <taxon>Bacillales</taxon>
        <taxon>Bacillaceae</taxon>
        <taxon>Priestia</taxon>
    </lineage>
</organism>
<protein>
    <submittedName>
        <fullName evidence="7">Transporter</fullName>
    </submittedName>
</protein>
<name>A0A0M0L0Q0_9BACI</name>
<dbReference type="STRING" id="284581.AMD01_13120"/>
<evidence type="ECO:0000256" key="6">
    <source>
        <dbReference type="ARBA" id="ARBA00023136"/>
    </source>
</evidence>
<proteinExistence type="inferred from homology"/>
<keyword evidence="8" id="KW-1185">Reference proteome</keyword>
<keyword evidence="4" id="KW-0812">Transmembrane</keyword>
<evidence type="ECO:0000256" key="2">
    <source>
        <dbReference type="ARBA" id="ARBA00005262"/>
    </source>
</evidence>
<evidence type="ECO:0000313" key="8">
    <source>
        <dbReference type="Proteomes" id="UP000037558"/>
    </source>
</evidence>
<gene>
    <name evidence="7" type="ORF">AMD01_13120</name>
</gene>
<keyword evidence="5" id="KW-1133">Transmembrane helix</keyword>
<dbReference type="PANTHER" id="PTHR43663">
    <property type="entry name" value="CHROMATE TRANSPORT PROTEIN-RELATED"/>
    <property type="match status" value="1"/>
</dbReference>
<dbReference type="Proteomes" id="UP000037558">
    <property type="component" value="Unassembled WGS sequence"/>
</dbReference>
<dbReference type="InterPro" id="IPR052518">
    <property type="entry name" value="CHR_Transporter"/>
</dbReference>
<sequence>MNILIALLAAFFIANLLGYGGGPASIPLMYQEVVERYHWLTNTEFSKMLALGNALPGPIATKIAAYVGYDIGGWVGLLVAMFATVVPSAVALILLLKLLQRHRQSKVVKGMTLLVQPVIAIMMVILTWEMGRDSVVSLGVIQTVVIGLISLVAMTKFKVHPAILILIAFAYGGLVVPHI</sequence>
<keyword evidence="3" id="KW-1003">Cell membrane</keyword>
<reference evidence="8" key="1">
    <citation type="submission" date="2015-08" db="EMBL/GenBank/DDBJ databases">
        <title>Fjat-14210 dsm16467.</title>
        <authorList>
            <person name="Liu B."/>
            <person name="Wang J."/>
            <person name="Zhu Y."/>
            <person name="Liu G."/>
            <person name="Chen Q."/>
            <person name="Chen Z."/>
            <person name="Lan J."/>
            <person name="Che J."/>
            <person name="Ge C."/>
            <person name="Shi H."/>
            <person name="Pan Z."/>
            <person name="Liu X."/>
        </authorList>
    </citation>
    <scope>NUCLEOTIDE SEQUENCE [LARGE SCALE GENOMIC DNA]</scope>
    <source>
        <strain evidence="8">DSM 16467</strain>
    </source>
</reference>
<evidence type="ECO:0000313" key="7">
    <source>
        <dbReference type="EMBL" id="KOO44228.1"/>
    </source>
</evidence>
<evidence type="ECO:0000256" key="5">
    <source>
        <dbReference type="ARBA" id="ARBA00022989"/>
    </source>
</evidence>
<comment type="caution">
    <text evidence="7">The sequence shown here is derived from an EMBL/GenBank/DDBJ whole genome shotgun (WGS) entry which is preliminary data.</text>
</comment>
<evidence type="ECO:0000256" key="3">
    <source>
        <dbReference type="ARBA" id="ARBA00022475"/>
    </source>
</evidence>
<dbReference type="GO" id="GO:0015109">
    <property type="term" value="F:chromate transmembrane transporter activity"/>
    <property type="evidence" value="ECO:0007669"/>
    <property type="project" value="InterPro"/>
</dbReference>
<comment type="subcellular location">
    <subcellularLocation>
        <location evidence="1">Cell membrane</location>
        <topology evidence="1">Multi-pass membrane protein</topology>
    </subcellularLocation>
</comment>
<dbReference type="GO" id="GO:0005886">
    <property type="term" value="C:plasma membrane"/>
    <property type="evidence" value="ECO:0007669"/>
    <property type="project" value="UniProtKB-SubCell"/>
</dbReference>